<protein>
    <submittedName>
        <fullName evidence="1">Uncharacterized protein</fullName>
    </submittedName>
</protein>
<reference evidence="1" key="1">
    <citation type="submission" date="2020-06" db="EMBL/GenBank/DDBJ databases">
        <authorList>
            <person name="Li T."/>
            <person name="Hu X."/>
            <person name="Zhang T."/>
            <person name="Song X."/>
            <person name="Zhang H."/>
            <person name="Dai N."/>
            <person name="Sheng W."/>
            <person name="Hou X."/>
            <person name="Wei L."/>
        </authorList>
    </citation>
    <scope>NUCLEOTIDE SEQUENCE</scope>
    <source>
        <strain evidence="1">KEN1</strain>
        <tissue evidence="1">Leaf</tissue>
    </source>
</reference>
<name>A0AAW2VHC6_9LAMI</name>
<comment type="caution">
    <text evidence="1">The sequence shown here is derived from an EMBL/GenBank/DDBJ whole genome shotgun (WGS) entry which is preliminary data.</text>
</comment>
<gene>
    <name evidence="1" type="ORF">Slati_2942800</name>
</gene>
<sequence>MAEGVPRQGVRYWDSDLKEFNIALPCRQAWRIAGDTDNLYIGSLRPGSSWHVIS</sequence>
<evidence type="ECO:0000313" key="1">
    <source>
        <dbReference type="EMBL" id="KAL0427680.1"/>
    </source>
</evidence>
<reference evidence="1" key="2">
    <citation type="journal article" date="2024" name="Plant">
        <title>Genomic evolution and insights into agronomic trait innovations of Sesamum species.</title>
        <authorList>
            <person name="Miao H."/>
            <person name="Wang L."/>
            <person name="Qu L."/>
            <person name="Liu H."/>
            <person name="Sun Y."/>
            <person name="Le M."/>
            <person name="Wang Q."/>
            <person name="Wei S."/>
            <person name="Zheng Y."/>
            <person name="Lin W."/>
            <person name="Duan Y."/>
            <person name="Cao H."/>
            <person name="Xiong S."/>
            <person name="Wang X."/>
            <person name="Wei L."/>
            <person name="Li C."/>
            <person name="Ma Q."/>
            <person name="Ju M."/>
            <person name="Zhao R."/>
            <person name="Li G."/>
            <person name="Mu C."/>
            <person name="Tian Q."/>
            <person name="Mei H."/>
            <person name="Zhang T."/>
            <person name="Gao T."/>
            <person name="Zhang H."/>
        </authorList>
    </citation>
    <scope>NUCLEOTIDE SEQUENCE</scope>
    <source>
        <strain evidence="1">KEN1</strain>
    </source>
</reference>
<dbReference type="AlphaFoldDB" id="A0AAW2VHC6"/>
<organism evidence="1">
    <name type="scientific">Sesamum latifolium</name>
    <dbReference type="NCBI Taxonomy" id="2727402"/>
    <lineage>
        <taxon>Eukaryota</taxon>
        <taxon>Viridiplantae</taxon>
        <taxon>Streptophyta</taxon>
        <taxon>Embryophyta</taxon>
        <taxon>Tracheophyta</taxon>
        <taxon>Spermatophyta</taxon>
        <taxon>Magnoliopsida</taxon>
        <taxon>eudicotyledons</taxon>
        <taxon>Gunneridae</taxon>
        <taxon>Pentapetalae</taxon>
        <taxon>asterids</taxon>
        <taxon>lamiids</taxon>
        <taxon>Lamiales</taxon>
        <taxon>Pedaliaceae</taxon>
        <taxon>Sesamum</taxon>
    </lineage>
</organism>
<accession>A0AAW2VHC6</accession>
<proteinExistence type="predicted"/>
<dbReference type="EMBL" id="JACGWN010000010">
    <property type="protein sequence ID" value="KAL0427680.1"/>
    <property type="molecule type" value="Genomic_DNA"/>
</dbReference>